<feature type="domain" description="EF-hand" evidence="2">
    <location>
        <begin position="77"/>
        <end position="112"/>
    </location>
</feature>
<evidence type="ECO:0000313" key="3">
    <source>
        <dbReference type="EMBL" id="GLI66040.1"/>
    </source>
</evidence>
<protein>
    <recommendedName>
        <fullName evidence="2">EF-hand domain-containing protein</fullName>
    </recommendedName>
</protein>
<dbReference type="Proteomes" id="UP001165090">
    <property type="component" value="Unassembled WGS sequence"/>
</dbReference>
<dbReference type="Gene3D" id="1.10.238.10">
    <property type="entry name" value="EF-hand"/>
    <property type="match status" value="1"/>
</dbReference>
<comment type="caution">
    <text evidence="3">The sequence shown here is derived from an EMBL/GenBank/DDBJ whole genome shotgun (WGS) entry which is preliminary data.</text>
</comment>
<keyword evidence="4" id="KW-1185">Reference proteome</keyword>
<accession>A0ABQ5S805</accession>
<evidence type="ECO:0000259" key="2">
    <source>
        <dbReference type="PROSITE" id="PS50222"/>
    </source>
</evidence>
<dbReference type="EMBL" id="BSDZ01000027">
    <property type="protein sequence ID" value="GLI66040.1"/>
    <property type="molecule type" value="Genomic_DNA"/>
</dbReference>
<dbReference type="SUPFAM" id="SSF47473">
    <property type="entry name" value="EF-hand"/>
    <property type="match status" value="1"/>
</dbReference>
<dbReference type="Pfam" id="PF13499">
    <property type="entry name" value="EF-hand_7"/>
    <property type="match status" value="1"/>
</dbReference>
<dbReference type="PROSITE" id="PS00018">
    <property type="entry name" value="EF_HAND_1"/>
    <property type="match status" value="2"/>
</dbReference>
<organism evidence="3 4">
    <name type="scientific">Volvox africanus</name>
    <dbReference type="NCBI Taxonomy" id="51714"/>
    <lineage>
        <taxon>Eukaryota</taxon>
        <taxon>Viridiplantae</taxon>
        <taxon>Chlorophyta</taxon>
        <taxon>core chlorophytes</taxon>
        <taxon>Chlorophyceae</taxon>
        <taxon>CS clade</taxon>
        <taxon>Chlamydomonadales</taxon>
        <taxon>Volvocaceae</taxon>
        <taxon>Volvox</taxon>
    </lineage>
</organism>
<dbReference type="CDD" id="cd00051">
    <property type="entry name" value="EFh"/>
    <property type="match status" value="1"/>
</dbReference>
<dbReference type="InterPro" id="IPR011992">
    <property type="entry name" value="EF-hand-dom_pair"/>
</dbReference>
<evidence type="ECO:0000313" key="4">
    <source>
        <dbReference type="Proteomes" id="UP001165090"/>
    </source>
</evidence>
<dbReference type="PROSITE" id="PS50222">
    <property type="entry name" value="EF_HAND_2"/>
    <property type="match status" value="2"/>
</dbReference>
<keyword evidence="1" id="KW-0106">Calcium</keyword>
<dbReference type="SMART" id="SM00054">
    <property type="entry name" value="EFh"/>
    <property type="match status" value="3"/>
</dbReference>
<name>A0ABQ5S805_9CHLO</name>
<feature type="domain" description="EF-hand" evidence="2">
    <location>
        <begin position="126"/>
        <end position="161"/>
    </location>
</feature>
<evidence type="ECO:0000256" key="1">
    <source>
        <dbReference type="ARBA" id="ARBA00022837"/>
    </source>
</evidence>
<proteinExistence type="predicted"/>
<gene>
    <name evidence="3" type="ORF">VaNZ11_009750</name>
</gene>
<sequence>MVSLLQASVASTALFYTRGPSWTFRTRTYIKRINTDFVKACPFPDTALSSGRNGVPVVSVVICRAAGRQPSGTDFIFMLAKASSAWDKYDKDRNGTMSLKECERIFNSPEVSETFEKITNIPQRTYTTEDLEPYFKRADKDASGTLSRTEFLALYLAVTGDRVKRNPLLLAEALLGFIDGDKNGVLEGRELKLLLTILGFAPALLLPIPDFIKIKYRDIFKRISRRMEGDAKQGKA</sequence>
<dbReference type="InterPro" id="IPR018247">
    <property type="entry name" value="EF_Hand_1_Ca_BS"/>
</dbReference>
<dbReference type="InterPro" id="IPR002048">
    <property type="entry name" value="EF_hand_dom"/>
</dbReference>
<reference evidence="3 4" key="1">
    <citation type="journal article" date="2023" name="IScience">
        <title>Expanded male sex-determining region conserved during the evolution of homothallism in the green alga Volvox.</title>
        <authorList>
            <person name="Yamamoto K."/>
            <person name="Matsuzaki R."/>
            <person name="Mahakham W."/>
            <person name="Heman W."/>
            <person name="Sekimoto H."/>
            <person name="Kawachi M."/>
            <person name="Minakuchi Y."/>
            <person name="Toyoda A."/>
            <person name="Nozaki H."/>
        </authorList>
    </citation>
    <scope>NUCLEOTIDE SEQUENCE [LARGE SCALE GENOMIC DNA]</scope>
    <source>
        <strain evidence="3 4">NIES-4468</strain>
    </source>
</reference>